<evidence type="ECO:0000313" key="1">
    <source>
        <dbReference type="EMBL" id="VVB01574.1"/>
    </source>
</evidence>
<organism evidence="1 2">
    <name type="scientific">Arabis nemorensis</name>
    <dbReference type="NCBI Taxonomy" id="586526"/>
    <lineage>
        <taxon>Eukaryota</taxon>
        <taxon>Viridiplantae</taxon>
        <taxon>Streptophyta</taxon>
        <taxon>Embryophyta</taxon>
        <taxon>Tracheophyta</taxon>
        <taxon>Spermatophyta</taxon>
        <taxon>Magnoliopsida</taxon>
        <taxon>eudicotyledons</taxon>
        <taxon>Gunneridae</taxon>
        <taxon>Pentapetalae</taxon>
        <taxon>rosids</taxon>
        <taxon>malvids</taxon>
        <taxon>Brassicales</taxon>
        <taxon>Brassicaceae</taxon>
        <taxon>Arabideae</taxon>
        <taxon>Arabis</taxon>
    </lineage>
</organism>
<keyword evidence="2" id="KW-1185">Reference proteome</keyword>
<dbReference type="Proteomes" id="UP000489600">
    <property type="component" value="Unassembled WGS sequence"/>
</dbReference>
<evidence type="ECO:0000313" key="2">
    <source>
        <dbReference type="Proteomes" id="UP000489600"/>
    </source>
</evidence>
<dbReference type="EMBL" id="CABITT030000004">
    <property type="protein sequence ID" value="VVB01574.1"/>
    <property type="molecule type" value="Genomic_DNA"/>
</dbReference>
<comment type="caution">
    <text evidence="1">The sequence shown here is derived from an EMBL/GenBank/DDBJ whole genome shotgun (WGS) entry which is preliminary data.</text>
</comment>
<proteinExistence type="predicted"/>
<accession>A0A565BJS8</accession>
<sequence>MELVTLLQGKEPPILAEEMKNLKDRGVKYARAYKSFDSAAAALKAELRIQDITDEFTASKPIELSPARVGVRDQFGSNEDNLDLPELSS</sequence>
<name>A0A565BJS8_9BRAS</name>
<gene>
    <name evidence="1" type="ORF">ANE_LOCUS12018</name>
</gene>
<protein>
    <submittedName>
        <fullName evidence="1">Uncharacterized protein</fullName>
    </submittedName>
</protein>
<dbReference type="AlphaFoldDB" id="A0A565BJS8"/>
<reference evidence="1" key="1">
    <citation type="submission" date="2019-07" db="EMBL/GenBank/DDBJ databases">
        <authorList>
            <person name="Dittberner H."/>
        </authorList>
    </citation>
    <scope>NUCLEOTIDE SEQUENCE [LARGE SCALE GENOMIC DNA]</scope>
</reference>